<feature type="domain" description="Vps52 coiled-coil" evidence="6">
    <location>
        <begin position="21"/>
        <end position="185"/>
    </location>
</feature>
<dbReference type="GO" id="GO:0015031">
    <property type="term" value="P:protein transport"/>
    <property type="evidence" value="ECO:0007669"/>
    <property type="project" value="UniProtKB-KW"/>
</dbReference>
<reference evidence="8" key="1">
    <citation type="submission" date="2020-11" db="EMBL/GenBank/DDBJ databases">
        <authorList>
            <consortium name="DOE Joint Genome Institute"/>
            <person name="Ahrendt S."/>
            <person name="Riley R."/>
            <person name="Andreopoulos W."/>
            <person name="Labutti K."/>
            <person name="Pangilinan J."/>
            <person name="Ruiz-Duenas F.J."/>
            <person name="Barrasa J.M."/>
            <person name="Sanchez-Garcia M."/>
            <person name="Camarero S."/>
            <person name="Miyauchi S."/>
            <person name="Serrano A."/>
            <person name="Linde D."/>
            <person name="Babiker R."/>
            <person name="Drula E."/>
            <person name="Ayuso-Fernandez I."/>
            <person name="Pacheco R."/>
            <person name="Padilla G."/>
            <person name="Ferreira P."/>
            <person name="Barriuso J."/>
            <person name="Kellner H."/>
            <person name="Castanera R."/>
            <person name="Alfaro M."/>
            <person name="Ramirez L."/>
            <person name="Pisabarro A.G."/>
            <person name="Kuo A."/>
            <person name="Tritt A."/>
            <person name="Lipzen A."/>
            <person name="He G."/>
            <person name="Yan M."/>
            <person name="Ng V."/>
            <person name="Cullen D."/>
            <person name="Martin F."/>
            <person name="Rosso M.-N."/>
            <person name="Henrissat B."/>
            <person name="Hibbett D."/>
            <person name="Martinez A.T."/>
            <person name="Grigoriev I.V."/>
        </authorList>
    </citation>
    <scope>NUCLEOTIDE SEQUENCE</scope>
    <source>
        <strain evidence="8">MF-IS2</strain>
    </source>
</reference>
<evidence type="ECO:0000313" key="9">
    <source>
        <dbReference type="Proteomes" id="UP000807342"/>
    </source>
</evidence>
<dbReference type="InterPro" id="IPR048361">
    <property type="entry name" value="Vps52_C"/>
</dbReference>
<dbReference type="GO" id="GO:0042147">
    <property type="term" value="P:retrograde transport, endosome to Golgi"/>
    <property type="evidence" value="ECO:0007669"/>
    <property type="project" value="TreeGrafter"/>
</dbReference>
<feature type="domain" description="Vps52 C-terminal" evidence="7">
    <location>
        <begin position="258"/>
        <end position="303"/>
    </location>
</feature>
<evidence type="ECO:0000259" key="7">
    <source>
        <dbReference type="Pfam" id="PF20655"/>
    </source>
</evidence>
<keyword evidence="5" id="KW-0333">Golgi apparatus</keyword>
<comment type="caution">
    <text evidence="8">The sequence shown here is derived from an EMBL/GenBank/DDBJ whole genome shotgun (WGS) entry which is preliminary data.</text>
</comment>
<feature type="non-terminal residue" evidence="8">
    <location>
        <position position="1"/>
    </location>
</feature>
<evidence type="ECO:0000256" key="2">
    <source>
        <dbReference type="ARBA" id="ARBA00008180"/>
    </source>
</evidence>
<keyword evidence="3" id="KW-0813">Transport</keyword>
<dbReference type="InterPro" id="IPR048319">
    <property type="entry name" value="Vps52_CC"/>
</dbReference>
<dbReference type="AlphaFoldDB" id="A0A9P6C800"/>
<dbReference type="PANTHER" id="PTHR14190:SF7">
    <property type="entry name" value="VACUOLAR PROTEIN SORTING-ASSOCIATED PROTEIN 52 HOMOLOG"/>
    <property type="match status" value="1"/>
</dbReference>
<dbReference type="OrthoDB" id="19482at2759"/>
<dbReference type="EMBL" id="MU151071">
    <property type="protein sequence ID" value="KAF9452425.1"/>
    <property type="molecule type" value="Genomic_DNA"/>
</dbReference>
<evidence type="ECO:0000256" key="4">
    <source>
        <dbReference type="ARBA" id="ARBA00022927"/>
    </source>
</evidence>
<sequence>MSSEPSEHGQLSNFHASRAKEYVELHGQVQTSISLLDSLESFLSTFQKDLTAVAGQISELQDRSQDIDNKLRGRRKIERPLSSLISEITIPPALATLILDTNVGDPWIDAIEDFERRLTLSKSRSRVKAARDLGEVGEGLRIVAATKLRGFFLALFQPIRASVTTNMQVLQTSILLKYSPLYAFLHRQAHDVALEVQRSYVGAARLYYETGFRRYSRSLGHVKARTIEKFENIVVSNNEKDFKLDSERLAHSSIDGPAVTLAYMADDKAYKQPVEAMLRSLFLVFMDNSTAEYTFLSTFFNVAPSVINVDARQSQLSSASLLSPDRGAFSDVRSSGASDYGVQRVMSGTSATFSDLAAAAPNSKEEQSNYDTLWKQIFDPVLEYCKAFVRSVLEPMPQVIPLLTMIRLVEDVVTEVQKRRCPPAEHFIFSIRIQMWPVFRKAMSENAEALKRLAEGTSTGYFSRATVTTNAMVAAMCQKYVILFNAFVYLTLNEEETMIFANLLVLREELKKLISQHTTRISDPMAQATTQSTIYESVLQGLNKNTHHTAHPKSQQEIAFWAKLEEEARRKIVTTGQARRR</sequence>
<keyword evidence="4" id="KW-0653">Protein transport</keyword>
<protein>
    <submittedName>
        <fullName evidence="8">Vacuolar sorting protein</fullName>
    </submittedName>
</protein>
<evidence type="ECO:0000256" key="1">
    <source>
        <dbReference type="ARBA" id="ARBA00004601"/>
    </source>
</evidence>
<dbReference type="GO" id="GO:0006896">
    <property type="term" value="P:Golgi to vacuole transport"/>
    <property type="evidence" value="ECO:0007669"/>
    <property type="project" value="TreeGrafter"/>
</dbReference>
<organism evidence="8 9">
    <name type="scientific">Macrolepiota fuliginosa MF-IS2</name>
    <dbReference type="NCBI Taxonomy" id="1400762"/>
    <lineage>
        <taxon>Eukaryota</taxon>
        <taxon>Fungi</taxon>
        <taxon>Dikarya</taxon>
        <taxon>Basidiomycota</taxon>
        <taxon>Agaricomycotina</taxon>
        <taxon>Agaricomycetes</taxon>
        <taxon>Agaricomycetidae</taxon>
        <taxon>Agaricales</taxon>
        <taxon>Agaricineae</taxon>
        <taxon>Agaricaceae</taxon>
        <taxon>Macrolepiota</taxon>
    </lineage>
</organism>
<feature type="domain" description="Vps52 C-terminal" evidence="7">
    <location>
        <begin position="368"/>
        <end position="555"/>
    </location>
</feature>
<keyword evidence="9" id="KW-1185">Reference proteome</keyword>
<comment type="subcellular location">
    <subcellularLocation>
        <location evidence="1">Golgi apparatus</location>
        <location evidence="1">trans-Golgi network</location>
    </subcellularLocation>
</comment>
<gene>
    <name evidence="8" type="ORF">P691DRAFT_721797</name>
</gene>
<evidence type="ECO:0000259" key="6">
    <source>
        <dbReference type="Pfam" id="PF04129"/>
    </source>
</evidence>
<evidence type="ECO:0000256" key="5">
    <source>
        <dbReference type="ARBA" id="ARBA00023034"/>
    </source>
</evidence>
<evidence type="ECO:0000313" key="8">
    <source>
        <dbReference type="EMBL" id="KAF9452425.1"/>
    </source>
</evidence>
<name>A0A9P6C800_9AGAR</name>
<dbReference type="GO" id="GO:0032456">
    <property type="term" value="P:endocytic recycling"/>
    <property type="evidence" value="ECO:0007669"/>
    <property type="project" value="TreeGrafter"/>
</dbReference>
<dbReference type="Pfam" id="PF04129">
    <property type="entry name" value="Vps52_CC"/>
    <property type="match status" value="1"/>
</dbReference>
<dbReference type="Proteomes" id="UP000807342">
    <property type="component" value="Unassembled WGS sequence"/>
</dbReference>
<dbReference type="GO" id="GO:0005829">
    <property type="term" value="C:cytosol"/>
    <property type="evidence" value="ECO:0007669"/>
    <property type="project" value="GOC"/>
</dbReference>
<dbReference type="GO" id="GO:0019905">
    <property type="term" value="F:syntaxin binding"/>
    <property type="evidence" value="ECO:0007669"/>
    <property type="project" value="TreeGrafter"/>
</dbReference>
<dbReference type="PANTHER" id="PTHR14190">
    <property type="entry name" value="SUPPRESSOR OF ACTIN MUTATIONS 2/VACUOLAR PROTEIN SORTING 52"/>
    <property type="match status" value="1"/>
</dbReference>
<proteinExistence type="inferred from homology"/>
<dbReference type="GO" id="GO:0000938">
    <property type="term" value="C:GARP complex"/>
    <property type="evidence" value="ECO:0007669"/>
    <property type="project" value="TreeGrafter"/>
</dbReference>
<comment type="similarity">
    <text evidence="2">Belongs to the VPS52 family.</text>
</comment>
<evidence type="ECO:0000256" key="3">
    <source>
        <dbReference type="ARBA" id="ARBA00022448"/>
    </source>
</evidence>
<dbReference type="InterPro" id="IPR007258">
    <property type="entry name" value="Vps52"/>
</dbReference>
<accession>A0A9P6C800</accession>
<dbReference type="Pfam" id="PF20655">
    <property type="entry name" value="Vps52_C"/>
    <property type="match status" value="2"/>
</dbReference>